<protein>
    <submittedName>
        <fullName evidence="2">Uncharacterized protein</fullName>
    </submittedName>
</protein>
<keyword evidence="1" id="KW-1133">Transmembrane helix</keyword>
<proteinExistence type="predicted"/>
<evidence type="ECO:0000256" key="1">
    <source>
        <dbReference type="SAM" id="Phobius"/>
    </source>
</evidence>
<dbReference type="EMBL" id="CP119897">
    <property type="protein sequence ID" value="WFD28371.1"/>
    <property type="molecule type" value="Genomic_DNA"/>
</dbReference>
<name>A0AAF0J3N9_9BASI</name>
<organism evidence="2 3">
    <name type="scientific">Malassezia nana</name>
    <dbReference type="NCBI Taxonomy" id="180528"/>
    <lineage>
        <taxon>Eukaryota</taxon>
        <taxon>Fungi</taxon>
        <taxon>Dikarya</taxon>
        <taxon>Basidiomycota</taxon>
        <taxon>Ustilaginomycotina</taxon>
        <taxon>Malasseziomycetes</taxon>
        <taxon>Malasseziales</taxon>
        <taxon>Malasseziaceae</taxon>
        <taxon>Malassezia</taxon>
    </lineage>
</organism>
<dbReference type="Proteomes" id="UP001213623">
    <property type="component" value="Chromosome 6"/>
</dbReference>
<gene>
    <name evidence="2" type="ORF">MNAN1_003381</name>
</gene>
<reference evidence="2" key="1">
    <citation type="submission" date="2023-03" db="EMBL/GenBank/DDBJ databases">
        <title>Mating type loci evolution in Malassezia.</title>
        <authorList>
            <person name="Coelho M.A."/>
        </authorList>
    </citation>
    <scope>NUCLEOTIDE SEQUENCE</scope>
    <source>
        <strain evidence="2">CBS 9557</strain>
    </source>
</reference>
<keyword evidence="1" id="KW-0472">Membrane</keyword>
<dbReference type="PANTHER" id="PTHR34144">
    <property type="entry name" value="CHROMOSOME 8, WHOLE GENOME SHOTGUN SEQUENCE"/>
    <property type="match status" value="1"/>
</dbReference>
<keyword evidence="1" id="KW-0812">Transmembrane</keyword>
<dbReference type="InterPro" id="IPR021047">
    <property type="entry name" value="Mannosyltransferase_CMT1"/>
</dbReference>
<sequence length="204" mass="23144">MSLWNNKNKPLQLHLSSTRNIVTGAITLFALLCIINDVIFHDSVPSHWRTPTNNTYYIASLLHNSEAVLPNYQQSLIQLVKQLGPDNVFISIYENDSTDKTPAILRSLDAKLQRLGVQTHIVTTKQPEEVRKKERIERLSLYRNLAMEPLNSVAFGGLHGRPFDKVIWINDVFFEADTVHALLDTEGGEFDQAWSDHQALLAVL</sequence>
<dbReference type="PANTHER" id="PTHR34144:SF7">
    <property type="entry name" value="EXPORT PROTEIN (CAP59), PUTATIVE (AFU_ORTHOLOGUE AFUA_7G05020)-RELATED"/>
    <property type="match status" value="1"/>
</dbReference>
<keyword evidence="3" id="KW-1185">Reference proteome</keyword>
<dbReference type="Pfam" id="PF11735">
    <property type="entry name" value="CAP59_mtransfer"/>
    <property type="match status" value="1"/>
</dbReference>
<accession>A0AAF0J3N9</accession>
<dbReference type="AlphaFoldDB" id="A0AAF0J3N9"/>
<feature type="transmembrane region" description="Helical" evidence="1">
    <location>
        <begin position="20"/>
        <end position="40"/>
    </location>
</feature>
<evidence type="ECO:0000313" key="2">
    <source>
        <dbReference type="EMBL" id="WFD28371.1"/>
    </source>
</evidence>
<evidence type="ECO:0000313" key="3">
    <source>
        <dbReference type="Proteomes" id="UP001213623"/>
    </source>
</evidence>